<proteinExistence type="predicted"/>
<evidence type="ECO:0000313" key="1">
    <source>
        <dbReference type="Ensembl" id="ENSBOBP00000025068.1"/>
    </source>
</evidence>
<reference evidence="1" key="2">
    <citation type="submission" date="2025-09" db="UniProtKB">
        <authorList>
            <consortium name="Ensembl"/>
        </authorList>
    </citation>
    <scope>IDENTIFICATION</scope>
</reference>
<dbReference type="Ensembl" id="ENSBOBT00000025614.1">
    <property type="protein sequence ID" value="ENSBOBP00000025068.1"/>
    <property type="gene ID" value="ENSBOBG00000014852.1"/>
</dbReference>
<reference evidence="1" key="1">
    <citation type="submission" date="2025-08" db="UniProtKB">
        <authorList>
            <consortium name="Ensembl"/>
        </authorList>
    </citation>
    <scope>IDENTIFICATION</scope>
</reference>
<sequence length="185" mass="20823">MPLKHPVPPTSQIPGLGDFAKDPHEVPSGCCRQWIKETDSAYYRLAKQGDLRKHYTPATMKSSPAAYATPDWYSHCSSPPNTFVLNYVSSLPDYMIQREFKADDHRGNSYKTRGGPFDFDMKSVWQRDAEDKENTEKKKVGWRGTLGCCFVCTACEDTLGGPVGSCRREVVVHPSFCISEAIFIF</sequence>
<dbReference type="Proteomes" id="UP000694567">
    <property type="component" value="Unplaced"/>
</dbReference>
<dbReference type="PANTHER" id="PTHR31097:SF2">
    <property type="entry name" value="CHROMOSOME 7 OPEN READING FRAME 57"/>
    <property type="match status" value="1"/>
</dbReference>
<name>A0A8C0FVA1_BUBBB</name>
<evidence type="ECO:0000313" key="2">
    <source>
        <dbReference type="Proteomes" id="UP000694567"/>
    </source>
</evidence>
<organism evidence="1 2">
    <name type="scientific">Bubo bubo</name>
    <name type="common">Eurasian eagle-owl</name>
    <name type="synonym">Strix bubo</name>
    <dbReference type="NCBI Taxonomy" id="30461"/>
    <lineage>
        <taxon>Eukaryota</taxon>
        <taxon>Metazoa</taxon>
        <taxon>Chordata</taxon>
        <taxon>Craniata</taxon>
        <taxon>Vertebrata</taxon>
        <taxon>Euteleostomi</taxon>
        <taxon>Archelosauria</taxon>
        <taxon>Archosauria</taxon>
        <taxon>Dinosauria</taxon>
        <taxon>Saurischia</taxon>
        <taxon>Theropoda</taxon>
        <taxon>Coelurosauria</taxon>
        <taxon>Aves</taxon>
        <taxon>Neognathae</taxon>
        <taxon>Neoaves</taxon>
        <taxon>Telluraves</taxon>
        <taxon>Strigiformes</taxon>
        <taxon>Strigidae</taxon>
        <taxon>Bubo</taxon>
    </lineage>
</organism>
<protein>
    <submittedName>
        <fullName evidence="1">Chromosome 7 open reading frame 57</fullName>
    </submittedName>
</protein>
<dbReference type="InterPro" id="IPR040247">
    <property type="entry name" value="DUF5524"/>
</dbReference>
<dbReference type="AlphaFoldDB" id="A0A8C0FVA1"/>
<accession>A0A8C0FVA1</accession>
<keyword evidence="2" id="KW-1185">Reference proteome</keyword>
<dbReference type="PANTHER" id="PTHR31097">
    <property type="entry name" value="SI:DKEY-276J7.1"/>
    <property type="match status" value="1"/>
</dbReference>
<dbReference type="Pfam" id="PF17662">
    <property type="entry name" value="DUF5524"/>
    <property type="match status" value="1"/>
</dbReference>